<protein>
    <submittedName>
        <fullName evidence="1">Uncharacterized protein</fullName>
    </submittedName>
</protein>
<name>A0AAN6Q203_9PEZI</name>
<organism evidence="1 2">
    <name type="scientific">Parathielavia hyrcaniae</name>
    <dbReference type="NCBI Taxonomy" id="113614"/>
    <lineage>
        <taxon>Eukaryota</taxon>
        <taxon>Fungi</taxon>
        <taxon>Dikarya</taxon>
        <taxon>Ascomycota</taxon>
        <taxon>Pezizomycotina</taxon>
        <taxon>Sordariomycetes</taxon>
        <taxon>Sordariomycetidae</taxon>
        <taxon>Sordariales</taxon>
        <taxon>Chaetomiaceae</taxon>
        <taxon>Parathielavia</taxon>
    </lineage>
</organism>
<dbReference type="AlphaFoldDB" id="A0AAN6Q203"/>
<accession>A0AAN6Q203</accession>
<dbReference type="EMBL" id="MU863632">
    <property type="protein sequence ID" value="KAK4102135.1"/>
    <property type="molecule type" value="Genomic_DNA"/>
</dbReference>
<reference evidence="1" key="1">
    <citation type="journal article" date="2023" name="Mol. Phylogenet. Evol.">
        <title>Genome-scale phylogeny and comparative genomics of the fungal order Sordariales.</title>
        <authorList>
            <person name="Hensen N."/>
            <person name="Bonometti L."/>
            <person name="Westerberg I."/>
            <person name="Brannstrom I.O."/>
            <person name="Guillou S."/>
            <person name="Cros-Aarteil S."/>
            <person name="Calhoun S."/>
            <person name="Haridas S."/>
            <person name="Kuo A."/>
            <person name="Mondo S."/>
            <person name="Pangilinan J."/>
            <person name="Riley R."/>
            <person name="LaButti K."/>
            <person name="Andreopoulos B."/>
            <person name="Lipzen A."/>
            <person name="Chen C."/>
            <person name="Yan M."/>
            <person name="Daum C."/>
            <person name="Ng V."/>
            <person name="Clum A."/>
            <person name="Steindorff A."/>
            <person name="Ohm R.A."/>
            <person name="Martin F."/>
            <person name="Silar P."/>
            <person name="Natvig D.O."/>
            <person name="Lalanne C."/>
            <person name="Gautier V."/>
            <person name="Ament-Velasquez S.L."/>
            <person name="Kruys A."/>
            <person name="Hutchinson M.I."/>
            <person name="Powell A.J."/>
            <person name="Barry K."/>
            <person name="Miller A.N."/>
            <person name="Grigoriev I.V."/>
            <person name="Debuchy R."/>
            <person name="Gladieux P."/>
            <person name="Hiltunen Thoren M."/>
            <person name="Johannesson H."/>
        </authorList>
    </citation>
    <scope>NUCLEOTIDE SEQUENCE</scope>
    <source>
        <strain evidence="1">CBS 757.83</strain>
    </source>
</reference>
<dbReference type="PROSITE" id="PS51257">
    <property type="entry name" value="PROKAR_LIPOPROTEIN"/>
    <property type="match status" value="1"/>
</dbReference>
<reference evidence="1" key="2">
    <citation type="submission" date="2023-05" db="EMBL/GenBank/DDBJ databases">
        <authorList>
            <consortium name="Lawrence Berkeley National Laboratory"/>
            <person name="Steindorff A."/>
            <person name="Hensen N."/>
            <person name="Bonometti L."/>
            <person name="Westerberg I."/>
            <person name="Brannstrom I.O."/>
            <person name="Guillou S."/>
            <person name="Cros-Aarteil S."/>
            <person name="Calhoun S."/>
            <person name="Haridas S."/>
            <person name="Kuo A."/>
            <person name="Mondo S."/>
            <person name="Pangilinan J."/>
            <person name="Riley R."/>
            <person name="Labutti K."/>
            <person name="Andreopoulos B."/>
            <person name="Lipzen A."/>
            <person name="Chen C."/>
            <person name="Yanf M."/>
            <person name="Daum C."/>
            <person name="Ng V."/>
            <person name="Clum A."/>
            <person name="Ohm R."/>
            <person name="Martin F."/>
            <person name="Silar P."/>
            <person name="Natvig D."/>
            <person name="Lalanne C."/>
            <person name="Gautier V."/>
            <person name="Ament-Velasquez S.L."/>
            <person name="Kruys A."/>
            <person name="Hutchinson M.I."/>
            <person name="Powell A.J."/>
            <person name="Barry K."/>
            <person name="Miller A.N."/>
            <person name="Grigoriev I.V."/>
            <person name="Debuchy R."/>
            <person name="Gladieux P."/>
            <person name="Thoren M.H."/>
            <person name="Johannesson H."/>
        </authorList>
    </citation>
    <scope>NUCLEOTIDE SEQUENCE</scope>
    <source>
        <strain evidence="1">CBS 757.83</strain>
    </source>
</reference>
<gene>
    <name evidence="1" type="ORF">N658DRAFT_495493</name>
</gene>
<dbReference type="Proteomes" id="UP001305647">
    <property type="component" value="Unassembled WGS sequence"/>
</dbReference>
<comment type="caution">
    <text evidence="1">The sequence shown here is derived from an EMBL/GenBank/DDBJ whole genome shotgun (WGS) entry which is preliminary data.</text>
</comment>
<proteinExistence type="predicted"/>
<evidence type="ECO:0000313" key="1">
    <source>
        <dbReference type="EMBL" id="KAK4102135.1"/>
    </source>
</evidence>
<sequence length="79" mass="8425">MRKVGLQPTGKLPGSSVVSFGCYACWLLDTLAPHTPSCQRNIKEGLTTTIDCPVVVRTCLAHAVASPVGRECSLLGRKQ</sequence>
<keyword evidence="2" id="KW-1185">Reference proteome</keyword>
<evidence type="ECO:0000313" key="2">
    <source>
        <dbReference type="Proteomes" id="UP001305647"/>
    </source>
</evidence>